<evidence type="ECO:0000256" key="1">
    <source>
        <dbReference type="SAM" id="MobiDB-lite"/>
    </source>
</evidence>
<gene>
    <name evidence="3" type="primary">CNR1_5</name>
    <name evidence="3" type="ORF">CK203_069954</name>
</gene>
<proteinExistence type="predicted"/>
<dbReference type="EMBL" id="QGNW01001220">
    <property type="protein sequence ID" value="RVW49823.1"/>
    <property type="molecule type" value="Genomic_DNA"/>
</dbReference>
<dbReference type="Pfam" id="PF04749">
    <property type="entry name" value="PLAC8"/>
    <property type="match status" value="1"/>
</dbReference>
<reference evidence="3 4" key="1">
    <citation type="journal article" date="2018" name="PLoS Genet.">
        <title>Population sequencing reveals clonal diversity and ancestral inbreeding in the grapevine cultivar Chardonnay.</title>
        <authorList>
            <person name="Roach M.J."/>
            <person name="Johnson D.L."/>
            <person name="Bohlmann J."/>
            <person name="van Vuuren H.J."/>
            <person name="Jones S.J."/>
            <person name="Pretorius I.S."/>
            <person name="Schmidt S.A."/>
            <person name="Borneman A.R."/>
        </authorList>
    </citation>
    <scope>NUCLEOTIDE SEQUENCE [LARGE SCALE GENOMIC DNA]</scope>
    <source>
        <strain evidence="4">cv. Chardonnay</strain>
        <tissue evidence="3">Leaf</tissue>
    </source>
</reference>
<protein>
    <submittedName>
        <fullName evidence="3">Cell number regulator 1</fullName>
    </submittedName>
</protein>
<keyword evidence="2" id="KW-1133">Transmembrane helix</keyword>
<sequence>MRIAYGAPSITFVFSTTWQDLVTAIAGQVVSVVGMHPSHSNHEKYGADGRVGHARAPGPGIPNPSPAPPNVWSVPDSQQHHPLVHWSFPFLPYSCKLLGGGHCDQFISVAEMYHGHSDHEKYGAGGHVGHATAPGFQNPSPAPPPRYAAPYVVQYPGGTIRWSSGLCHCCDDPANFLITCVCPCITFGQIAEIVSKGSSNCAVSGTIYTVLCFIGLPCLYSCVYRSRLRAQYDLEESPCVDCLVHFFCEACSLCQEYRELKSRGFDMGIGTIL</sequence>
<evidence type="ECO:0000256" key="2">
    <source>
        <dbReference type="SAM" id="Phobius"/>
    </source>
</evidence>
<dbReference type="AlphaFoldDB" id="A0A438EQ17"/>
<feature type="region of interest" description="Disordered" evidence="1">
    <location>
        <begin position="40"/>
        <end position="66"/>
    </location>
</feature>
<keyword evidence="2" id="KW-0472">Membrane</keyword>
<keyword evidence="2" id="KW-0812">Transmembrane</keyword>
<evidence type="ECO:0000313" key="4">
    <source>
        <dbReference type="Proteomes" id="UP000288805"/>
    </source>
</evidence>
<dbReference type="InterPro" id="IPR006461">
    <property type="entry name" value="PLAC_motif_containing"/>
</dbReference>
<organism evidence="3 4">
    <name type="scientific">Vitis vinifera</name>
    <name type="common">Grape</name>
    <dbReference type="NCBI Taxonomy" id="29760"/>
    <lineage>
        <taxon>Eukaryota</taxon>
        <taxon>Viridiplantae</taxon>
        <taxon>Streptophyta</taxon>
        <taxon>Embryophyta</taxon>
        <taxon>Tracheophyta</taxon>
        <taxon>Spermatophyta</taxon>
        <taxon>Magnoliopsida</taxon>
        <taxon>eudicotyledons</taxon>
        <taxon>Gunneridae</taxon>
        <taxon>Pentapetalae</taxon>
        <taxon>rosids</taxon>
        <taxon>Vitales</taxon>
        <taxon>Vitaceae</taxon>
        <taxon>Viteae</taxon>
        <taxon>Vitis</taxon>
    </lineage>
</organism>
<accession>A0A438EQ17</accession>
<dbReference type="Proteomes" id="UP000288805">
    <property type="component" value="Unassembled WGS sequence"/>
</dbReference>
<comment type="caution">
    <text evidence="3">The sequence shown here is derived from an EMBL/GenBank/DDBJ whole genome shotgun (WGS) entry which is preliminary data.</text>
</comment>
<feature type="transmembrane region" description="Helical" evidence="2">
    <location>
        <begin position="205"/>
        <end position="224"/>
    </location>
</feature>
<name>A0A438EQ17_VITVI</name>
<feature type="compositionally biased region" description="Basic and acidic residues" evidence="1">
    <location>
        <begin position="40"/>
        <end position="51"/>
    </location>
</feature>
<evidence type="ECO:0000313" key="3">
    <source>
        <dbReference type="EMBL" id="RVW49823.1"/>
    </source>
</evidence>
<dbReference type="PANTHER" id="PTHR15907">
    <property type="entry name" value="DUF614 FAMILY PROTEIN-RELATED"/>
    <property type="match status" value="1"/>
</dbReference>
<dbReference type="NCBIfam" id="TIGR01571">
    <property type="entry name" value="A_thal_Cys_rich"/>
    <property type="match status" value="1"/>
</dbReference>